<comment type="similarity">
    <text evidence="1">Belongs to the bacterial solute-binding protein 1 family.</text>
</comment>
<organism evidence="6 7">
    <name type="scientific">Paenibacillus urinalis</name>
    <dbReference type="NCBI Taxonomy" id="521520"/>
    <lineage>
        <taxon>Bacteria</taxon>
        <taxon>Bacillati</taxon>
        <taxon>Bacillota</taxon>
        <taxon>Bacilli</taxon>
        <taxon>Bacillales</taxon>
        <taxon>Paenibacillaceae</taxon>
        <taxon>Paenibacillus</taxon>
    </lineage>
</organism>
<feature type="chain" id="PRO_5043825146" evidence="5">
    <location>
        <begin position="29"/>
        <end position="414"/>
    </location>
</feature>
<evidence type="ECO:0000256" key="2">
    <source>
        <dbReference type="ARBA" id="ARBA00022448"/>
    </source>
</evidence>
<accession>A0AAX3N2Z0</accession>
<dbReference type="Pfam" id="PF13416">
    <property type="entry name" value="SBP_bac_8"/>
    <property type="match status" value="1"/>
</dbReference>
<evidence type="ECO:0000256" key="3">
    <source>
        <dbReference type="ARBA" id="ARBA00022729"/>
    </source>
</evidence>
<reference evidence="6" key="1">
    <citation type="submission" date="2023-02" db="EMBL/GenBank/DDBJ databases">
        <title>Pathogen: clinical or host-associated sample.</title>
        <authorList>
            <person name="Hergert J."/>
            <person name="Casey R."/>
            <person name="Wagner J."/>
            <person name="Young E.L."/>
            <person name="Oakeson K.F."/>
        </authorList>
    </citation>
    <scope>NUCLEOTIDE SEQUENCE</scope>
    <source>
        <strain evidence="6">2022CK-00830</strain>
    </source>
</reference>
<dbReference type="SUPFAM" id="SSF53850">
    <property type="entry name" value="Periplasmic binding protein-like II"/>
    <property type="match status" value="1"/>
</dbReference>
<dbReference type="GO" id="GO:0055052">
    <property type="term" value="C:ATP-binding cassette (ABC) transporter complex, substrate-binding subunit-containing"/>
    <property type="evidence" value="ECO:0007669"/>
    <property type="project" value="TreeGrafter"/>
</dbReference>
<dbReference type="InterPro" id="IPR006059">
    <property type="entry name" value="SBP"/>
</dbReference>
<feature type="region of interest" description="Disordered" evidence="4">
    <location>
        <begin position="388"/>
        <end position="414"/>
    </location>
</feature>
<keyword evidence="3 5" id="KW-0732">Signal</keyword>
<keyword evidence="2" id="KW-0813">Transport</keyword>
<evidence type="ECO:0000313" key="7">
    <source>
        <dbReference type="Proteomes" id="UP001220962"/>
    </source>
</evidence>
<evidence type="ECO:0000313" key="6">
    <source>
        <dbReference type="EMBL" id="WDH83484.1"/>
    </source>
</evidence>
<name>A0AAX3N2Z0_9BACL</name>
<evidence type="ECO:0000256" key="1">
    <source>
        <dbReference type="ARBA" id="ARBA00008520"/>
    </source>
</evidence>
<dbReference type="RefSeq" id="WP_274359571.1">
    <property type="nucleotide sequence ID" value="NZ_CP118101.1"/>
</dbReference>
<dbReference type="PANTHER" id="PTHR30061">
    <property type="entry name" value="MALTOSE-BINDING PERIPLASMIC PROTEIN"/>
    <property type="match status" value="1"/>
</dbReference>
<protein>
    <submittedName>
        <fullName evidence="6">Sugar ABC transporter substrate-binding protein</fullName>
    </submittedName>
</protein>
<evidence type="ECO:0000256" key="5">
    <source>
        <dbReference type="SAM" id="SignalP"/>
    </source>
</evidence>
<evidence type="ECO:0000256" key="4">
    <source>
        <dbReference type="SAM" id="MobiDB-lite"/>
    </source>
</evidence>
<dbReference type="Proteomes" id="UP001220962">
    <property type="component" value="Chromosome"/>
</dbReference>
<gene>
    <name evidence="6" type="ORF">PUW23_04355</name>
</gene>
<dbReference type="AlphaFoldDB" id="A0AAX3N2Z0"/>
<dbReference type="GO" id="GO:1901982">
    <property type="term" value="F:maltose binding"/>
    <property type="evidence" value="ECO:0007669"/>
    <property type="project" value="TreeGrafter"/>
</dbReference>
<dbReference type="PANTHER" id="PTHR30061:SF50">
    <property type="entry name" value="MALTOSE_MALTODEXTRIN-BINDING PERIPLASMIC PROTEIN"/>
    <property type="match status" value="1"/>
</dbReference>
<sequence>MNNKMKALSILLTVFLLLTACSSGSGSADSGGKKVITWWDTMTTDGSVNAINKIIAEYEAEHPDVDIKRTYVAYSDIKTKLLLGSIGNSGPDILWIDSADHQTFSAAGVLADITEEVEAWGEADRYIEGPWSSTMYNGRNYGVPVGSNNLALYYNTDLFEEAGLAPPTNWEELQEAAAKLTKNNVFGFAVSAVKTEEGTFQFLPFMLQAGADIPEFDAPGTLKALTMMTDMVDQGYMSRDVVTQKQADTATQFAAGKVAMMVNGTWQIPFLEANSEVNWDVAELPADEQSATVLGGENWAISEASKNKETAFDVIQFANEPERLKELLQTNGRLPSRGDLLEDPFWQDDEHMKVFADSMLDSTARAYGPNYASISEAIQTMLQESLTGAKSPEAAQETASNTIQELLKEQQENE</sequence>
<feature type="signal peptide" evidence="5">
    <location>
        <begin position="1"/>
        <end position="28"/>
    </location>
</feature>
<proteinExistence type="inferred from homology"/>
<dbReference type="Gene3D" id="3.40.190.10">
    <property type="entry name" value="Periplasmic binding protein-like II"/>
    <property type="match status" value="2"/>
</dbReference>
<dbReference type="GO" id="GO:0042956">
    <property type="term" value="P:maltodextrin transmembrane transport"/>
    <property type="evidence" value="ECO:0007669"/>
    <property type="project" value="TreeGrafter"/>
</dbReference>
<dbReference type="GO" id="GO:0015768">
    <property type="term" value="P:maltose transport"/>
    <property type="evidence" value="ECO:0007669"/>
    <property type="project" value="TreeGrafter"/>
</dbReference>
<dbReference type="PROSITE" id="PS51257">
    <property type="entry name" value="PROKAR_LIPOPROTEIN"/>
    <property type="match status" value="1"/>
</dbReference>
<dbReference type="EMBL" id="CP118101">
    <property type="protein sequence ID" value="WDH83484.1"/>
    <property type="molecule type" value="Genomic_DNA"/>
</dbReference>
<dbReference type="CDD" id="cd13585">
    <property type="entry name" value="PBP2_TMBP_like"/>
    <property type="match status" value="1"/>
</dbReference>